<dbReference type="PANTHER" id="PTHR31126:SF1">
    <property type="entry name" value="TYROSINE SPECIFIC PROTEIN PHOSPHATASES DOMAIN-CONTAINING PROTEIN"/>
    <property type="match status" value="1"/>
</dbReference>
<dbReference type="SUPFAM" id="SSF52799">
    <property type="entry name" value="(Phosphotyrosine protein) phosphatases II"/>
    <property type="match status" value="1"/>
</dbReference>
<gene>
    <name evidence="1" type="ORF">ABB37_02371</name>
</gene>
<dbReference type="RefSeq" id="XP_015662823.1">
    <property type="nucleotide sequence ID" value="XM_015799345.1"/>
</dbReference>
<dbReference type="OrthoDB" id="449382at2759"/>
<dbReference type="EMBL" id="LGTL01000003">
    <property type="protein sequence ID" value="KPA84384.1"/>
    <property type="molecule type" value="Genomic_DNA"/>
</dbReference>
<dbReference type="EMBL" id="LGTL01000003">
    <property type="protein sequence ID" value="KPA84385.1"/>
    <property type="molecule type" value="Genomic_DNA"/>
</dbReference>
<accession>A0A0N0VH62</accession>
<dbReference type="Proteomes" id="UP000037923">
    <property type="component" value="Unassembled WGS sequence"/>
</dbReference>
<dbReference type="InterPro" id="IPR029021">
    <property type="entry name" value="Prot-tyrosine_phosphatase-like"/>
</dbReference>
<sequence length="258" mass="29101">MPSDIQKQRYVPLVGTTNLRNLGGYHTNDGTKTTKWGVLYRCDQLAEVPPEMAQRVLVDQLNIHTTYDLRADKEVAVKSYDIPRITRNHVPIDTTQISRWVKDGEDLHSGPVTFRVLQEIYREFVRSYGSTVGSIIKGILASNPSSDNASLIHCTAGKDRTGWSVYVLLTLLDINEEEKRKDYLLTNTYFKVPQDAYDYLGGLGMSGDAMKVLWSVFDEFLDAGIDEVNKFGGVETYAKSHMGLTDADIQQLRETLLE</sequence>
<organism evidence="1 2">
    <name type="scientific">Leptomonas pyrrhocoris</name>
    <name type="common">Firebug parasite</name>
    <dbReference type="NCBI Taxonomy" id="157538"/>
    <lineage>
        <taxon>Eukaryota</taxon>
        <taxon>Discoba</taxon>
        <taxon>Euglenozoa</taxon>
        <taxon>Kinetoplastea</taxon>
        <taxon>Metakinetoplastina</taxon>
        <taxon>Trypanosomatida</taxon>
        <taxon>Trypanosomatidae</taxon>
        <taxon>Leishmaniinae</taxon>
        <taxon>Leptomonas</taxon>
    </lineage>
</organism>
<dbReference type="RefSeq" id="XP_015662824.1">
    <property type="nucleotide sequence ID" value="XM_015799346.1"/>
</dbReference>
<dbReference type="VEuPathDB" id="TriTrypDB:LpyrH10_03_5220"/>
<dbReference type="AlphaFoldDB" id="A0A0N0VH62"/>
<dbReference type="PANTHER" id="PTHR31126">
    <property type="entry name" value="TYROSINE-PROTEIN PHOSPHATASE"/>
    <property type="match status" value="1"/>
</dbReference>
<dbReference type="InterPro" id="IPR016130">
    <property type="entry name" value="Tyr_Pase_AS"/>
</dbReference>
<dbReference type="OMA" id="ATAHRFM"/>
<name>A0A0N0VH62_LEPPY</name>
<proteinExistence type="predicted"/>
<dbReference type="GeneID" id="26902666"/>
<evidence type="ECO:0000313" key="2">
    <source>
        <dbReference type="Proteomes" id="UP000037923"/>
    </source>
</evidence>
<dbReference type="PROSITE" id="PS00383">
    <property type="entry name" value="TYR_PHOSPHATASE_1"/>
    <property type="match status" value="1"/>
</dbReference>
<comment type="caution">
    <text evidence="1">The sequence shown here is derived from an EMBL/GenBank/DDBJ whole genome shotgun (WGS) entry which is preliminary data.</text>
</comment>
<dbReference type="InterPro" id="IPR026893">
    <property type="entry name" value="Tyr/Ser_Pase_IphP-type"/>
</dbReference>
<reference evidence="1 2" key="1">
    <citation type="submission" date="2015-07" db="EMBL/GenBank/DDBJ databases">
        <title>High-quality genome of monoxenous trypanosomatid Leptomonas pyrrhocoris.</title>
        <authorList>
            <person name="Flegontov P."/>
            <person name="Butenko A."/>
            <person name="Firsov S."/>
            <person name="Vlcek C."/>
            <person name="Logacheva M.D."/>
            <person name="Field M."/>
            <person name="Filatov D."/>
            <person name="Flegontova O."/>
            <person name="Gerasimov E."/>
            <person name="Jackson A.P."/>
            <person name="Kelly S."/>
            <person name="Opperdoes F."/>
            <person name="O'Reilly A."/>
            <person name="Votypka J."/>
            <person name="Yurchenko V."/>
            <person name="Lukes J."/>
        </authorList>
    </citation>
    <scope>NUCLEOTIDE SEQUENCE [LARGE SCALE GENOMIC DNA]</scope>
    <source>
        <strain evidence="1">H10</strain>
    </source>
</reference>
<protein>
    <recommendedName>
        <fullName evidence="3">Tyrosine specific protein phosphatases domain-containing protein</fullName>
    </recommendedName>
</protein>
<evidence type="ECO:0008006" key="3">
    <source>
        <dbReference type="Google" id="ProtNLM"/>
    </source>
</evidence>
<keyword evidence="2" id="KW-1185">Reference proteome</keyword>
<dbReference type="Pfam" id="PF13350">
    <property type="entry name" value="Y_phosphatase3"/>
    <property type="match status" value="1"/>
</dbReference>
<dbReference type="GO" id="GO:0004721">
    <property type="term" value="F:phosphoprotein phosphatase activity"/>
    <property type="evidence" value="ECO:0007669"/>
    <property type="project" value="InterPro"/>
</dbReference>
<dbReference type="Gene3D" id="3.90.190.10">
    <property type="entry name" value="Protein tyrosine phosphatase superfamily"/>
    <property type="match status" value="1"/>
</dbReference>
<evidence type="ECO:0000313" key="1">
    <source>
        <dbReference type="EMBL" id="KPA84384.1"/>
    </source>
</evidence>